<dbReference type="Proteomes" id="UP000681720">
    <property type="component" value="Unassembled WGS sequence"/>
</dbReference>
<sequence length="38" mass="4341">RSSTRNSQNSVMSGTLLDSSIRTNRATELRLSRDMVYH</sequence>
<proteinExistence type="predicted"/>
<reference evidence="2" key="1">
    <citation type="submission" date="2021-02" db="EMBL/GenBank/DDBJ databases">
        <authorList>
            <person name="Nowell W R."/>
        </authorList>
    </citation>
    <scope>NUCLEOTIDE SEQUENCE</scope>
</reference>
<dbReference type="EMBL" id="CAJOBJ010175166">
    <property type="protein sequence ID" value="CAF4897730.1"/>
    <property type="molecule type" value="Genomic_DNA"/>
</dbReference>
<gene>
    <name evidence="2" type="ORF">BYL167_LOCUS46124</name>
    <name evidence="3" type="ORF">GIL414_LOCUS51679</name>
</gene>
<comment type="caution">
    <text evidence="2">The sequence shown here is derived from an EMBL/GenBank/DDBJ whole genome shotgun (WGS) entry which is preliminary data.</text>
</comment>
<protein>
    <submittedName>
        <fullName evidence="2">Uncharacterized protein</fullName>
    </submittedName>
</protein>
<evidence type="ECO:0000313" key="3">
    <source>
        <dbReference type="EMBL" id="CAF4897730.1"/>
    </source>
</evidence>
<evidence type="ECO:0000313" key="4">
    <source>
        <dbReference type="Proteomes" id="UP000681967"/>
    </source>
</evidence>
<name>A0A8S3AV19_9BILA</name>
<evidence type="ECO:0000256" key="1">
    <source>
        <dbReference type="SAM" id="MobiDB-lite"/>
    </source>
</evidence>
<accession>A0A8S3AV19</accession>
<dbReference type="EMBL" id="CAJOBH010129830">
    <property type="protein sequence ID" value="CAF4751749.1"/>
    <property type="molecule type" value="Genomic_DNA"/>
</dbReference>
<feature type="compositionally biased region" description="Basic and acidic residues" evidence="1">
    <location>
        <begin position="25"/>
        <end position="38"/>
    </location>
</feature>
<organism evidence="2 4">
    <name type="scientific">Rotaria magnacalcarata</name>
    <dbReference type="NCBI Taxonomy" id="392030"/>
    <lineage>
        <taxon>Eukaryota</taxon>
        <taxon>Metazoa</taxon>
        <taxon>Spiralia</taxon>
        <taxon>Gnathifera</taxon>
        <taxon>Rotifera</taxon>
        <taxon>Eurotatoria</taxon>
        <taxon>Bdelloidea</taxon>
        <taxon>Philodinida</taxon>
        <taxon>Philodinidae</taxon>
        <taxon>Rotaria</taxon>
    </lineage>
</organism>
<feature type="non-terminal residue" evidence="2">
    <location>
        <position position="1"/>
    </location>
</feature>
<dbReference type="AlphaFoldDB" id="A0A8S3AV19"/>
<evidence type="ECO:0000313" key="2">
    <source>
        <dbReference type="EMBL" id="CAF4751749.1"/>
    </source>
</evidence>
<dbReference type="Proteomes" id="UP000681967">
    <property type="component" value="Unassembled WGS sequence"/>
</dbReference>
<feature type="region of interest" description="Disordered" evidence="1">
    <location>
        <begin position="1"/>
        <end position="38"/>
    </location>
</feature>
<feature type="compositionally biased region" description="Polar residues" evidence="1">
    <location>
        <begin position="1"/>
        <end position="24"/>
    </location>
</feature>